<comment type="caution">
    <text evidence="7">The sequence shown here is derived from an EMBL/GenBank/DDBJ whole genome shotgun (WGS) entry which is preliminary data.</text>
</comment>
<dbReference type="CDD" id="cd00190">
    <property type="entry name" value="Tryp_SPc"/>
    <property type="match status" value="1"/>
</dbReference>
<dbReference type="GO" id="GO:0005576">
    <property type="term" value="C:extracellular region"/>
    <property type="evidence" value="ECO:0007669"/>
    <property type="project" value="UniProtKB-SubCell"/>
</dbReference>
<dbReference type="Proteomes" id="UP000887013">
    <property type="component" value="Unassembled WGS sequence"/>
</dbReference>
<dbReference type="GO" id="GO:0004252">
    <property type="term" value="F:serine-type endopeptidase activity"/>
    <property type="evidence" value="ECO:0007669"/>
    <property type="project" value="InterPro"/>
</dbReference>
<comment type="subcellular location">
    <subcellularLocation>
        <location evidence="1">Secreted</location>
    </subcellularLocation>
</comment>
<feature type="domain" description="Peptidase S1" evidence="6">
    <location>
        <begin position="162"/>
        <end position="404"/>
    </location>
</feature>
<evidence type="ECO:0000256" key="4">
    <source>
        <dbReference type="ARBA" id="ARBA00024195"/>
    </source>
</evidence>
<evidence type="ECO:0000256" key="5">
    <source>
        <dbReference type="SAM" id="SignalP"/>
    </source>
</evidence>
<dbReference type="PROSITE" id="PS50240">
    <property type="entry name" value="TRYPSIN_DOM"/>
    <property type="match status" value="1"/>
</dbReference>
<dbReference type="PANTHER" id="PTHR24256">
    <property type="entry name" value="TRYPTASE-RELATED"/>
    <property type="match status" value="1"/>
</dbReference>
<gene>
    <name evidence="7" type="ORF">NPIL_152251</name>
</gene>
<feature type="chain" id="PRO_5036486543" evidence="5">
    <location>
        <begin position="23"/>
        <end position="405"/>
    </location>
</feature>
<comment type="similarity">
    <text evidence="4">Belongs to the peptidase S1 family. CLIP subfamily.</text>
</comment>
<keyword evidence="5" id="KW-0732">Signal</keyword>
<dbReference type="OrthoDB" id="10012881at2759"/>
<dbReference type="PROSITE" id="PS00134">
    <property type="entry name" value="TRYPSIN_HIS"/>
    <property type="match status" value="1"/>
</dbReference>
<name>A0A8X6MIB7_NEPPI</name>
<feature type="signal peptide" evidence="5">
    <location>
        <begin position="1"/>
        <end position="22"/>
    </location>
</feature>
<dbReference type="Gene3D" id="2.40.10.10">
    <property type="entry name" value="Trypsin-like serine proteases"/>
    <property type="match status" value="1"/>
</dbReference>
<dbReference type="Pfam" id="PF00089">
    <property type="entry name" value="Trypsin"/>
    <property type="match status" value="1"/>
</dbReference>
<dbReference type="GO" id="GO:0016485">
    <property type="term" value="P:protein processing"/>
    <property type="evidence" value="ECO:0007669"/>
    <property type="project" value="UniProtKB-ARBA"/>
</dbReference>
<organism evidence="7 8">
    <name type="scientific">Nephila pilipes</name>
    <name type="common">Giant wood spider</name>
    <name type="synonym">Nephila maculata</name>
    <dbReference type="NCBI Taxonomy" id="299642"/>
    <lineage>
        <taxon>Eukaryota</taxon>
        <taxon>Metazoa</taxon>
        <taxon>Ecdysozoa</taxon>
        <taxon>Arthropoda</taxon>
        <taxon>Chelicerata</taxon>
        <taxon>Arachnida</taxon>
        <taxon>Araneae</taxon>
        <taxon>Araneomorphae</taxon>
        <taxon>Entelegynae</taxon>
        <taxon>Araneoidea</taxon>
        <taxon>Nephilidae</taxon>
        <taxon>Nephila</taxon>
    </lineage>
</organism>
<dbReference type="SMART" id="SM00020">
    <property type="entry name" value="Tryp_SPc"/>
    <property type="match status" value="1"/>
</dbReference>
<sequence>MDKTRTATVLSIFLGFIISVQCSSSNEGRVIQRYLQWNYTFFNENCTSAGGGINACKDIRICTFAVASLALGGWPTVCGWVEEKVPKVCCGLPLVLGGALMKKVDEEKARKRECGQKYWGPELSETENSFFKIKDTFLPVDTSDRSKFDPPLDMTQKIMVSPVGGVVSRQGDFPWMVSIRKNGRHLCGGSLIDRNHILSAAHCFDTHRETLNPKKYTVNVGNIRVDGGYPYNVKKIVIHEGYVPRQYHNDIAMLTLDKEILSPYVAHICLPSPEIASRCLAGQNTTLLGWGDTSFGGRSTSLLHIVDHIPIVTNAKCSKAYSNVSQKPIPRGITKDFICAGLEEGGKDACQSDSGGPLMYNADYKTPWVLVGIVSFGYLCGEPGYPGVYTRVSSYMDWISRNMKN</sequence>
<keyword evidence="2" id="KW-0964">Secreted</keyword>
<accession>A0A8X6MIB7</accession>
<evidence type="ECO:0000313" key="8">
    <source>
        <dbReference type="Proteomes" id="UP000887013"/>
    </source>
</evidence>
<protein>
    <submittedName>
        <fullName evidence="7">Clotting factor B</fullName>
    </submittedName>
</protein>
<dbReference type="InterPro" id="IPR043504">
    <property type="entry name" value="Peptidase_S1_PA_chymotrypsin"/>
</dbReference>
<proteinExistence type="inferred from homology"/>
<dbReference type="FunFam" id="2.40.10.10:FF:000047">
    <property type="entry name" value="Trypsin eta"/>
    <property type="match status" value="1"/>
</dbReference>
<dbReference type="InterPro" id="IPR001254">
    <property type="entry name" value="Trypsin_dom"/>
</dbReference>
<dbReference type="InterPro" id="IPR051487">
    <property type="entry name" value="Ser/Thr_Proteases_Immune/Dev"/>
</dbReference>
<evidence type="ECO:0000256" key="1">
    <source>
        <dbReference type="ARBA" id="ARBA00004613"/>
    </source>
</evidence>
<dbReference type="SUPFAM" id="SSF50494">
    <property type="entry name" value="Trypsin-like serine proteases"/>
    <property type="match status" value="1"/>
</dbReference>
<keyword evidence="8" id="KW-1185">Reference proteome</keyword>
<dbReference type="InterPro" id="IPR018114">
    <property type="entry name" value="TRYPSIN_HIS"/>
</dbReference>
<dbReference type="EMBL" id="BMAW01093521">
    <property type="protein sequence ID" value="GFS60824.1"/>
    <property type="molecule type" value="Genomic_DNA"/>
</dbReference>
<evidence type="ECO:0000259" key="6">
    <source>
        <dbReference type="PROSITE" id="PS50240"/>
    </source>
</evidence>
<dbReference type="InterPro" id="IPR001314">
    <property type="entry name" value="Peptidase_S1A"/>
</dbReference>
<dbReference type="AlphaFoldDB" id="A0A8X6MIB7"/>
<evidence type="ECO:0000313" key="7">
    <source>
        <dbReference type="EMBL" id="GFS60824.1"/>
    </source>
</evidence>
<evidence type="ECO:0000256" key="3">
    <source>
        <dbReference type="ARBA" id="ARBA00023157"/>
    </source>
</evidence>
<keyword evidence="3" id="KW-1015">Disulfide bond</keyword>
<dbReference type="PRINTS" id="PR00722">
    <property type="entry name" value="CHYMOTRYPSIN"/>
</dbReference>
<dbReference type="InterPro" id="IPR009003">
    <property type="entry name" value="Peptidase_S1_PA"/>
</dbReference>
<reference evidence="7" key="1">
    <citation type="submission" date="2020-08" db="EMBL/GenBank/DDBJ databases">
        <title>Multicomponent nature underlies the extraordinary mechanical properties of spider dragline silk.</title>
        <authorList>
            <person name="Kono N."/>
            <person name="Nakamura H."/>
            <person name="Mori M."/>
            <person name="Yoshida Y."/>
            <person name="Ohtoshi R."/>
            <person name="Malay A.D."/>
            <person name="Moran D.A.P."/>
            <person name="Tomita M."/>
            <person name="Numata K."/>
            <person name="Arakawa K."/>
        </authorList>
    </citation>
    <scope>NUCLEOTIDE SEQUENCE</scope>
</reference>
<evidence type="ECO:0000256" key="2">
    <source>
        <dbReference type="ARBA" id="ARBA00022525"/>
    </source>
</evidence>